<dbReference type="EMBL" id="ACJM01000005">
    <property type="protein sequence ID" value="EEG78012.1"/>
    <property type="molecule type" value="Genomic_DNA"/>
</dbReference>
<keyword evidence="5" id="KW-0479">Metal-binding</keyword>
<dbReference type="PANTHER" id="PTHR45833:SF1">
    <property type="entry name" value="METHIONINE SYNTHASE"/>
    <property type="match status" value="1"/>
</dbReference>
<keyword evidence="6" id="KW-0170">Cobalt</keyword>
<dbReference type="GO" id="GO:0008705">
    <property type="term" value="F:methionine synthase activity"/>
    <property type="evidence" value="ECO:0007669"/>
    <property type="project" value="TreeGrafter"/>
</dbReference>
<dbReference type="InterPro" id="IPR000489">
    <property type="entry name" value="Pterin-binding_dom"/>
</dbReference>
<feature type="domain" description="Pterin-binding" evidence="7">
    <location>
        <begin position="1"/>
        <end position="274"/>
    </location>
</feature>
<keyword evidence="3" id="KW-0846">Cobalamin</keyword>
<evidence type="ECO:0000313" key="9">
    <source>
        <dbReference type="Proteomes" id="UP000006443"/>
    </source>
</evidence>
<reference evidence="8 9" key="1">
    <citation type="submission" date="2009-02" db="EMBL/GenBank/DDBJ databases">
        <title>Sequencing of the draft genome and assembly of Dethiobacter alkaliphilus AHT 1.</title>
        <authorList>
            <consortium name="US DOE Joint Genome Institute (JGI-PGF)"/>
            <person name="Lucas S."/>
            <person name="Copeland A."/>
            <person name="Lapidus A."/>
            <person name="Glavina del Rio T."/>
            <person name="Dalin E."/>
            <person name="Tice H."/>
            <person name="Bruce D."/>
            <person name="Goodwin L."/>
            <person name="Pitluck S."/>
            <person name="Larimer F."/>
            <person name="Land M.L."/>
            <person name="Hauser L."/>
            <person name="Muyzer G."/>
        </authorList>
    </citation>
    <scope>NUCLEOTIDE SEQUENCE [LARGE SCALE GENOMIC DNA]</scope>
    <source>
        <strain evidence="8 9">AHT 1</strain>
    </source>
</reference>
<dbReference type="GO" id="GO:0046653">
    <property type="term" value="P:tetrahydrofolate metabolic process"/>
    <property type="evidence" value="ECO:0007669"/>
    <property type="project" value="TreeGrafter"/>
</dbReference>
<dbReference type="RefSeq" id="WP_008515958.1">
    <property type="nucleotide sequence ID" value="NZ_ACJM01000005.1"/>
</dbReference>
<dbReference type="Gene3D" id="3.20.20.20">
    <property type="entry name" value="Dihydropteroate synthase-like"/>
    <property type="match status" value="1"/>
</dbReference>
<evidence type="ECO:0000256" key="4">
    <source>
        <dbReference type="ARBA" id="ARBA00022679"/>
    </source>
</evidence>
<dbReference type="GO" id="GO:0032259">
    <property type="term" value="P:methylation"/>
    <property type="evidence" value="ECO:0007669"/>
    <property type="project" value="UniProtKB-KW"/>
</dbReference>
<dbReference type="InterPro" id="IPR050554">
    <property type="entry name" value="Met_Synthase/Corrinoid"/>
</dbReference>
<dbReference type="GO" id="GO:0031419">
    <property type="term" value="F:cobalamin binding"/>
    <property type="evidence" value="ECO:0007669"/>
    <property type="project" value="UniProtKB-KW"/>
</dbReference>
<comment type="similarity">
    <text evidence="1">Belongs to the vitamin-B12 dependent methionine synthase family.</text>
</comment>
<evidence type="ECO:0000256" key="1">
    <source>
        <dbReference type="ARBA" id="ARBA00010398"/>
    </source>
</evidence>
<evidence type="ECO:0000256" key="5">
    <source>
        <dbReference type="ARBA" id="ARBA00022723"/>
    </source>
</evidence>
<dbReference type="Proteomes" id="UP000006443">
    <property type="component" value="Unassembled WGS sequence"/>
</dbReference>
<protein>
    <submittedName>
        <fullName evidence="8">Dihydropteroate synthase DHPS</fullName>
    </submittedName>
</protein>
<dbReference type="OrthoDB" id="358252at2"/>
<dbReference type="STRING" id="555088.DealDRAFT_1311"/>
<dbReference type="PROSITE" id="PS50972">
    <property type="entry name" value="PTERIN_BINDING"/>
    <property type="match status" value="1"/>
</dbReference>
<evidence type="ECO:0000259" key="7">
    <source>
        <dbReference type="PROSITE" id="PS50972"/>
    </source>
</evidence>
<comment type="caution">
    <text evidence="8">The sequence shown here is derived from an EMBL/GenBank/DDBJ whole genome shotgun (WGS) entry which is preliminary data.</text>
</comment>
<name>C0GFQ2_DETAL</name>
<proteinExistence type="inferred from homology"/>
<sequence>MIIIGERVNATRRSIKNAIQQKDADTIKAEITMQDSAGAHYIDLNAGTGSGNVQQEKDDLCWLIDIALECTDKKIVLDSSSAETLKHAVEHLDNRRPWMLNSINGELTAQSIEIIELASQYQVPLIALAMDKDGIPAEAEKRLAACEAILNEVTKRGLKEELVFFDPLVLPVSTDEKQAMVTFKTIQKINELFPQAKTTMGLSNISHGLKKRSLVNGSFLTTAVCFGLHSAICDPTQKSIQQSVVMGNLLAGNDKFCRKFSRAIRQGVFEEEVS</sequence>
<dbReference type="eggNOG" id="COG1410">
    <property type="taxonomic scope" value="Bacteria"/>
</dbReference>
<keyword evidence="4" id="KW-0808">Transferase</keyword>
<evidence type="ECO:0000256" key="2">
    <source>
        <dbReference type="ARBA" id="ARBA00022603"/>
    </source>
</evidence>
<evidence type="ECO:0000256" key="6">
    <source>
        <dbReference type="ARBA" id="ARBA00023285"/>
    </source>
</evidence>
<organism evidence="8 9">
    <name type="scientific">Dethiobacter alkaliphilus AHT 1</name>
    <dbReference type="NCBI Taxonomy" id="555088"/>
    <lineage>
        <taxon>Bacteria</taxon>
        <taxon>Bacillati</taxon>
        <taxon>Bacillota</taxon>
        <taxon>Dethiobacteria</taxon>
        <taxon>Dethiobacterales</taxon>
        <taxon>Dethiobacteraceae</taxon>
        <taxon>Dethiobacter</taxon>
    </lineage>
</organism>
<dbReference type="InterPro" id="IPR011005">
    <property type="entry name" value="Dihydropteroate_synth-like_sf"/>
</dbReference>
<dbReference type="GO" id="GO:0046872">
    <property type="term" value="F:metal ion binding"/>
    <property type="evidence" value="ECO:0007669"/>
    <property type="project" value="UniProtKB-KW"/>
</dbReference>
<gene>
    <name evidence="8" type="ORF">DealDRAFT_1311</name>
</gene>
<dbReference type="GO" id="GO:0005829">
    <property type="term" value="C:cytosol"/>
    <property type="evidence" value="ECO:0007669"/>
    <property type="project" value="TreeGrafter"/>
</dbReference>
<evidence type="ECO:0000256" key="3">
    <source>
        <dbReference type="ARBA" id="ARBA00022628"/>
    </source>
</evidence>
<keyword evidence="2" id="KW-0489">Methyltransferase</keyword>
<dbReference type="AlphaFoldDB" id="C0GFQ2"/>
<evidence type="ECO:0000313" key="8">
    <source>
        <dbReference type="EMBL" id="EEG78012.1"/>
    </source>
</evidence>
<dbReference type="SUPFAM" id="SSF51717">
    <property type="entry name" value="Dihydropteroate synthetase-like"/>
    <property type="match status" value="1"/>
</dbReference>
<dbReference type="PANTHER" id="PTHR45833">
    <property type="entry name" value="METHIONINE SYNTHASE"/>
    <property type="match status" value="1"/>
</dbReference>
<keyword evidence="9" id="KW-1185">Reference proteome</keyword>
<dbReference type="GO" id="GO:0050667">
    <property type="term" value="P:homocysteine metabolic process"/>
    <property type="evidence" value="ECO:0007669"/>
    <property type="project" value="TreeGrafter"/>
</dbReference>
<dbReference type="Pfam" id="PF00809">
    <property type="entry name" value="Pterin_bind"/>
    <property type="match status" value="1"/>
</dbReference>
<accession>C0GFQ2</accession>